<evidence type="ECO:0000313" key="12">
    <source>
        <dbReference type="Proteomes" id="UP000273044"/>
    </source>
</evidence>
<feature type="transmembrane region" description="Helical" evidence="9">
    <location>
        <begin position="21"/>
        <end position="42"/>
    </location>
</feature>
<dbReference type="EMBL" id="LR134406">
    <property type="protein sequence ID" value="VEH71613.1"/>
    <property type="molecule type" value="Genomic_DNA"/>
</dbReference>
<dbReference type="InterPro" id="IPR036890">
    <property type="entry name" value="HATPase_C_sf"/>
</dbReference>
<dbReference type="Pfam" id="PF07730">
    <property type="entry name" value="HisKA_3"/>
    <property type="match status" value="1"/>
</dbReference>
<keyword evidence="9" id="KW-0472">Membrane</keyword>
<keyword evidence="5" id="KW-0547">Nucleotide-binding</keyword>
<dbReference type="GO" id="GO:0046983">
    <property type="term" value="F:protein dimerization activity"/>
    <property type="evidence" value="ECO:0007669"/>
    <property type="project" value="InterPro"/>
</dbReference>
<evidence type="ECO:0000256" key="3">
    <source>
        <dbReference type="ARBA" id="ARBA00022553"/>
    </source>
</evidence>
<feature type="domain" description="Histidine kinase/HSP90-like ATPase" evidence="10">
    <location>
        <begin position="333"/>
        <end position="423"/>
    </location>
</feature>
<evidence type="ECO:0000256" key="1">
    <source>
        <dbReference type="ARBA" id="ARBA00000085"/>
    </source>
</evidence>
<sequence length="423" mass="45801">MNTHLSAPASRRSVIGSSLRALGRCLLLLTLWPVSIALFFAIWMAAALIPLGIGILLVPVAVKALRSLADWKRRMAYQWSGIRVESPYLPLPPAGPGFRGRFDEAVWLLKDPGTWRDFAWLFMDLYVSVVLACLGMAIVISGLLGLALPIIWEPFVKNWHNGGLYLFVPVNDATAPFMPIPGLLILLAGLLLAPWWVKLHNRFVRWALGPTKRTRMAALSQTRRETRDSSAAELRRIERDLHDGTQARLVAMGMTINTAQAMMRSNPEAAEALLTEAKNASATALGELRDLVRGIHPPVLADRGLGDAVRALAADCAIPAEVNVEIPERVGPALESAAYFAVSELLGNVVKHSGANRVDIDLRIENGELRISVTDDGRGGADPQTGTGLRGIERRLAAFDGVLAIQSPIGGPTSAHITLPVES</sequence>
<dbReference type="Pfam" id="PF13796">
    <property type="entry name" value="Sensor"/>
    <property type="match status" value="1"/>
</dbReference>
<dbReference type="InterPro" id="IPR003594">
    <property type="entry name" value="HATPase_dom"/>
</dbReference>
<evidence type="ECO:0000256" key="2">
    <source>
        <dbReference type="ARBA" id="ARBA00012438"/>
    </source>
</evidence>
<feature type="transmembrane region" description="Helical" evidence="9">
    <location>
        <begin position="48"/>
        <end position="65"/>
    </location>
</feature>
<organism evidence="11 12">
    <name type="scientific">Arachnia propionica</name>
    <dbReference type="NCBI Taxonomy" id="1750"/>
    <lineage>
        <taxon>Bacteria</taxon>
        <taxon>Bacillati</taxon>
        <taxon>Actinomycetota</taxon>
        <taxon>Actinomycetes</taxon>
        <taxon>Propionibacteriales</taxon>
        <taxon>Propionibacteriaceae</taxon>
        <taxon>Arachnia</taxon>
    </lineage>
</organism>
<dbReference type="GO" id="GO:0000155">
    <property type="term" value="F:phosphorelay sensor kinase activity"/>
    <property type="evidence" value="ECO:0007669"/>
    <property type="project" value="InterPro"/>
</dbReference>
<dbReference type="Proteomes" id="UP000273044">
    <property type="component" value="Chromosome"/>
</dbReference>
<dbReference type="RefSeq" id="WP_073970020.1">
    <property type="nucleotide sequence ID" value="NZ_CAUVFX010000005.1"/>
</dbReference>
<dbReference type="GO" id="GO:0016020">
    <property type="term" value="C:membrane"/>
    <property type="evidence" value="ECO:0007669"/>
    <property type="project" value="InterPro"/>
</dbReference>
<dbReference type="SMART" id="SM00387">
    <property type="entry name" value="HATPase_c"/>
    <property type="match status" value="1"/>
</dbReference>
<comment type="catalytic activity">
    <reaction evidence="1">
        <text>ATP + protein L-histidine = ADP + protein N-phospho-L-histidine.</text>
        <dbReference type="EC" id="2.7.13.3"/>
    </reaction>
</comment>
<dbReference type="InterPro" id="IPR050482">
    <property type="entry name" value="Sensor_HK_TwoCompSys"/>
</dbReference>
<keyword evidence="9" id="KW-0812">Transmembrane</keyword>
<keyword evidence="12" id="KW-1185">Reference proteome</keyword>
<keyword evidence="9" id="KW-1133">Transmembrane helix</keyword>
<dbReference type="PANTHER" id="PTHR24421">
    <property type="entry name" value="NITRATE/NITRITE SENSOR PROTEIN NARX-RELATED"/>
    <property type="match status" value="1"/>
</dbReference>
<keyword evidence="4 11" id="KW-0808">Transferase</keyword>
<dbReference type="InterPro" id="IPR011712">
    <property type="entry name" value="Sig_transdc_His_kin_sub3_dim/P"/>
</dbReference>
<evidence type="ECO:0000313" key="11">
    <source>
        <dbReference type="EMBL" id="VEH71613.1"/>
    </source>
</evidence>
<dbReference type="SUPFAM" id="SSF55874">
    <property type="entry name" value="ATPase domain of HSP90 chaperone/DNA topoisomerase II/histidine kinase"/>
    <property type="match status" value="1"/>
</dbReference>
<gene>
    <name evidence="11" type="primary">desK_11</name>
    <name evidence="11" type="ORF">NCTC12967_02939</name>
</gene>
<evidence type="ECO:0000259" key="10">
    <source>
        <dbReference type="SMART" id="SM00387"/>
    </source>
</evidence>
<dbReference type="Gene3D" id="1.20.5.1930">
    <property type="match status" value="1"/>
</dbReference>
<dbReference type="GeneID" id="64408344"/>
<proteinExistence type="predicted"/>
<reference evidence="11 12" key="1">
    <citation type="submission" date="2018-12" db="EMBL/GenBank/DDBJ databases">
        <authorList>
            <consortium name="Pathogen Informatics"/>
        </authorList>
    </citation>
    <scope>NUCLEOTIDE SEQUENCE [LARGE SCALE GENOMIC DNA]</scope>
    <source>
        <strain evidence="11 12">NCTC12967</strain>
    </source>
</reference>
<feature type="transmembrane region" description="Helical" evidence="9">
    <location>
        <begin position="125"/>
        <end position="152"/>
    </location>
</feature>
<dbReference type="GO" id="GO:0005524">
    <property type="term" value="F:ATP binding"/>
    <property type="evidence" value="ECO:0007669"/>
    <property type="project" value="UniProtKB-KW"/>
</dbReference>
<accession>A0A448N2E1</accession>
<evidence type="ECO:0000256" key="7">
    <source>
        <dbReference type="ARBA" id="ARBA00022840"/>
    </source>
</evidence>
<dbReference type="PANTHER" id="PTHR24421:SF10">
    <property type="entry name" value="NITRATE_NITRITE SENSOR PROTEIN NARQ"/>
    <property type="match status" value="1"/>
</dbReference>
<keyword evidence="8" id="KW-0902">Two-component regulatory system</keyword>
<evidence type="ECO:0000256" key="4">
    <source>
        <dbReference type="ARBA" id="ARBA00022679"/>
    </source>
</evidence>
<name>A0A448N2E1_9ACTN</name>
<dbReference type="EC" id="2.7.13.3" evidence="2"/>
<evidence type="ECO:0000256" key="9">
    <source>
        <dbReference type="SAM" id="Phobius"/>
    </source>
</evidence>
<dbReference type="AlphaFoldDB" id="A0A448N2E1"/>
<evidence type="ECO:0000256" key="5">
    <source>
        <dbReference type="ARBA" id="ARBA00022741"/>
    </source>
</evidence>
<dbReference type="CDD" id="cd16917">
    <property type="entry name" value="HATPase_UhpB-NarQ-NarX-like"/>
    <property type="match status" value="1"/>
</dbReference>
<evidence type="ECO:0000256" key="6">
    <source>
        <dbReference type="ARBA" id="ARBA00022777"/>
    </source>
</evidence>
<dbReference type="Pfam" id="PF02518">
    <property type="entry name" value="HATPase_c"/>
    <property type="match status" value="1"/>
</dbReference>
<evidence type="ECO:0000256" key="8">
    <source>
        <dbReference type="ARBA" id="ARBA00023012"/>
    </source>
</evidence>
<keyword evidence="3" id="KW-0597">Phosphoprotein</keyword>
<protein>
    <recommendedName>
        <fullName evidence="2">histidine kinase</fullName>
        <ecNumber evidence="2">2.7.13.3</ecNumber>
    </recommendedName>
</protein>
<dbReference type="Gene3D" id="3.30.565.10">
    <property type="entry name" value="Histidine kinase-like ATPase, C-terminal domain"/>
    <property type="match status" value="1"/>
</dbReference>
<keyword evidence="7" id="KW-0067">ATP-binding</keyword>
<feature type="transmembrane region" description="Helical" evidence="9">
    <location>
        <begin position="177"/>
        <end position="197"/>
    </location>
</feature>
<dbReference type="InterPro" id="IPR025828">
    <property type="entry name" value="Put_sensor_dom"/>
</dbReference>
<keyword evidence="6 11" id="KW-0418">Kinase</keyword>